<dbReference type="RefSeq" id="WP_211322945.1">
    <property type="nucleotide sequence ID" value="NZ_QLLN01000003.1"/>
</dbReference>
<dbReference type="Proteomes" id="UP000249696">
    <property type="component" value="Unassembled WGS sequence"/>
</dbReference>
<reference evidence="3 4" key="1">
    <citation type="submission" date="2018-06" db="EMBL/GenBank/DDBJ databases">
        <title>Genomic Encyclopedia of Archaeal and Bacterial Type Strains, Phase II (KMG-II): from individual species to whole genera.</title>
        <authorList>
            <person name="Goeker M."/>
        </authorList>
    </citation>
    <scope>NUCLEOTIDE SEQUENCE [LARGE SCALE GENOMIC DNA]</scope>
    <source>
        <strain evidence="3 4">DSM 23522</strain>
    </source>
</reference>
<dbReference type="Pfam" id="PF14240">
    <property type="entry name" value="YHYH"/>
    <property type="match status" value="1"/>
</dbReference>
<dbReference type="AlphaFoldDB" id="A0A327R637"/>
<dbReference type="EMBL" id="QLLN01000003">
    <property type="protein sequence ID" value="RAJ12299.1"/>
    <property type="molecule type" value="Genomic_DNA"/>
</dbReference>
<proteinExistence type="predicted"/>
<organism evidence="3 4">
    <name type="scientific">Arenibacter echinorum</name>
    <dbReference type="NCBI Taxonomy" id="440515"/>
    <lineage>
        <taxon>Bacteria</taxon>
        <taxon>Pseudomonadati</taxon>
        <taxon>Bacteroidota</taxon>
        <taxon>Flavobacteriia</taxon>
        <taxon>Flavobacteriales</taxon>
        <taxon>Flavobacteriaceae</taxon>
        <taxon>Arenibacter</taxon>
    </lineage>
</organism>
<evidence type="ECO:0000259" key="2">
    <source>
        <dbReference type="Pfam" id="PF14240"/>
    </source>
</evidence>
<comment type="caution">
    <text evidence="3">The sequence shown here is derived from an EMBL/GenBank/DDBJ whole genome shotgun (WGS) entry which is preliminary data.</text>
</comment>
<name>A0A327R637_9FLAO</name>
<feature type="region of interest" description="Disordered" evidence="1">
    <location>
        <begin position="193"/>
        <end position="243"/>
    </location>
</feature>
<sequence length="364" mass="39066">MCKNQFNTLTLGLLLAVLMGCKSNKSNNNTITEDKVIISVKSDHFLSGGLSEPISIEKRTLSDGSTADCYKIVVTATPTDHEMGPWCPNNISDDASAGGIWLSDGKVYDVDGAFVQNLATFYDDDTWMMYDSETGEITKTKTLQECEDAANPNVGEEYENFCVECLPSYVADVTHTYYIPVTPKKAVSPYAFARGPGGGAPGGRGAGGPDGPDRPDRPGGPEGRPQDGDRRGPEGRSGMGPSDRGLAFNGIVFNAPAPVDNILNAYTLAPFDDAGGHINLAAGYHYHAATGLSKKIEQADKHAAMIGYAFDGYGIFENTDAGGQEYTDLDESRGHYDETRGYHYHVDKAGNNNFINGLRGVYAQ</sequence>
<evidence type="ECO:0000256" key="1">
    <source>
        <dbReference type="SAM" id="MobiDB-lite"/>
    </source>
</evidence>
<feature type="compositionally biased region" description="Gly residues" evidence="1">
    <location>
        <begin position="195"/>
        <end position="210"/>
    </location>
</feature>
<gene>
    <name evidence="3" type="ORF">LV92_01532</name>
</gene>
<evidence type="ECO:0000313" key="3">
    <source>
        <dbReference type="EMBL" id="RAJ12299.1"/>
    </source>
</evidence>
<dbReference type="PROSITE" id="PS51257">
    <property type="entry name" value="PROKAR_LIPOPROTEIN"/>
    <property type="match status" value="1"/>
</dbReference>
<feature type="domain" description="YHYH" evidence="2">
    <location>
        <begin position="259"/>
        <end position="318"/>
    </location>
</feature>
<accession>A0A327R637</accession>
<dbReference type="InterPro" id="IPR025924">
    <property type="entry name" value="YHYH_dom"/>
</dbReference>
<protein>
    <submittedName>
        <fullName evidence="3">YHYH protein</fullName>
    </submittedName>
</protein>
<keyword evidence="4" id="KW-1185">Reference proteome</keyword>
<evidence type="ECO:0000313" key="4">
    <source>
        <dbReference type="Proteomes" id="UP000249696"/>
    </source>
</evidence>
<feature type="compositionally biased region" description="Basic and acidic residues" evidence="1">
    <location>
        <begin position="211"/>
        <end position="234"/>
    </location>
</feature>